<dbReference type="Gene3D" id="2.60.40.4190">
    <property type="match status" value="1"/>
</dbReference>
<feature type="non-terminal residue" evidence="2">
    <location>
        <position position="589"/>
    </location>
</feature>
<dbReference type="Pfam" id="PF07752">
    <property type="entry name" value="S-layer"/>
    <property type="match status" value="1"/>
</dbReference>
<dbReference type="Gene3D" id="2.60.98.40">
    <property type="match status" value="1"/>
</dbReference>
<dbReference type="AlphaFoldDB" id="A0A848D930"/>
<protein>
    <recommendedName>
        <fullName evidence="1">S-layer family duplication domain-containing protein</fullName>
    </recommendedName>
</protein>
<dbReference type="Proteomes" id="UP000606580">
    <property type="component" value="Unassembled WGS sequence"/>
</dbReference>
<evidence type="ECO:0000313" key="3">
    <source>
        <dbReference type="Proteomes" id="UP000606580"/>
    </source>
</evidence>
<organism evidence="2 3">
    <name type="scientific">Candidatus Ethanoperedens thermophilum</name>
    <dbReference type="NCBI Taxonomy" id="2766897"/>
    <lineage>
        <taxon>Archaea</taxon>
        <taxon>Methanobacteriati</taxon>
        <taxon>Methanobacteriota</taxon>
        <taxon>Stenosarchaea group</taxon>
        <taxon>Methanomicrobia</taxon>
        <taxon>Methanosarcinales</taxon>
        <taxon>Methanosarcinales incertae sedis</taxon>
        <taxon>GOM Arc I cluster</taxon>
        <taxon>Candidatus Ethanoperedens</taxon>
    </lineage>
</organism>
<gene>
    <name evidence="2" type="ORF">GIS02_03200</name>
</gene>
<reference evidence="2" key="1">
    <citation type="journal article" date="2020" name="MBio">
        <title>'Candidatus Ethanoperedens,' a Thermophilic Genus of Archaea Mediating the Anaerobic Oxidation of Ethane.</title>
        <authorList>
            <person name="Hahn C.J."/>
            <person name="Laso-Perez R."/>
            <person name="Vulcano F."/>
            <person name="Vaziourakis K.M."/>
            <person name="Stokke R."/>
            <person name="Steen I.H."/>
            <person name="Teske A."/>
            <person name="Boetius A."/>
            <person name="Liebeke M."/>
            <person name="Amann R."/>
            <person name="Knittel K."/>
            <person name="Wegener G."/>
        </authorList>
    </citation>
    <scope>NUCLEOTIDE SEQUENCE</scope>
    <source>
        <strain evidence="2">GoM-Arc1-LC-WB58</strain>
    </source>
</reference>
<proteinExistence type="predicted"/>
<evidence type="ECO:0000259" key="1">
    <source>
        <dbReference type="Pfam" id="PF07752"/>
    </source>
</evidence>
<accession>A0A848D930</accession>
<dbReference type="EMBL" id="WNEG01000060">
    <property type="protein sequence ID" value="NMG83198.1"/>
    <property type="molecule type" value="Genomic_DNA"/>
</dbReference>
<name>A0A848D930_9EURY</name>
<feature type="domain" description="S-layer family duplication" evidence="1">
    <location>
        <begin position="329"/>
        <end position="582"/>
    </location>
</feature>
<comment type="caution">
    <text evidence="2">The sequence shown here is derived from an EMBL/GenBank/DDBJ whole genome shotgun (WGS) entry which is preliminary data.</text>
</comment>
<sequence>MKPLKNILAAIGILVAITIIAMAAAPTLSNNSIDPASGNTTTLFDFSVTFTDPNNDTATYVNVTINGTNYTLSETDPADINTTDGKDYIVTNRGPFASGIHIYNFTAKDENATESTTVTSSDKSFNVTDTAPTFVPPDPTGLANTTGKYWVNYTWNAGSVNVTDSYNVNMNGTWTNDSANTFKNVSVGPSGWANIIVYAYNNSGTGTLSTSNVSDSVQAPSAPTFVPPNPISLANTTSKYWVNYTWNAGTSGNDTDSYNVSVNGVWGTNGTTNAFRNVDAGPSGWANITVYAYNNSGTGTLSTGEIDDSVQAPALPKFYYTGNRIWDAAQEMSTTYKWTPQSFSGFFYDIDNDVSSETMTITLASKTDRNIDEGDLVYESKPVNIKYEHDAWGNYTAIGFLAAKYFAGYTDNSVVEKKDMVSKGYLSEVLIDEDDKHTITIGSTLPLKEGYALKAIDISVEDTLVRFVLLKDGEEVSGSDEIVDKGKNYVYEKKIGSVSDVPIIIVYVETVFHGRETDAAFIRGVFQISENPTKIETGDTYGIMKVKQRSVSGIKMENDDSFDLSRDSTVEIMGDIKFKVADSDTLRFA</sequence>
<dbReference type="NCBIfam" id="TIGR01567">
    <property type="entry name" value="S_layer_rel_Mac"/>
    <property type="match status" value="1"/>
</dbReference>
<evidence type="ECO:0000313" key="2">
    <source>
        <dbReference type="EMBL" id="NMG83198.1"/>
    </source>
</evidence>
<dbReference type="InterPro" id="IPR006457">
    <property type="entry name" value="S_layer-rel_Mac"/>
</dbReference>